<evidence type="ECO:0000256" key="1">
    <source>
        <dbReference type="SAM" id="MobiDB-lite"/>
    </source>
</evidence>
<accession>A0A0S6W3V2</accession>
<dbReference type="STRING" id="1499966.U14_04099"/>
<name>A0A0S6W3V2_9BACT</name>
<sequence length="89" mass="10980">MMRVEISVKMERLSELLLRSPNRLEDIRDLCLELATDIDQHLQEVEDENYEQTEDEDEYDEEDDYDEVEEEEDERFDEYNYRYGENDDE</sequence>
<proteinExistence type="predicted"/>
<dbReference type="AlphaFoldDB" id="A0A0S6W3V2"/>
<gene>
    <name evidence="2" type="ORF">U14_04099</name>
</gene>
<protein>
    <submittedName>
        <fullName evidence="2">Uncharacterized protein</fullName>
    </submittedName>
</protein>
<dbReference type="EMBL" id="DF820459">
    <property type="protein sequence ID" value="GAK52842.1"/>
    <property type="molecule type" value="Genomic_DNA"/>
</dbReference>
<evidence type="ECO:0000313" key="2">
    <source>
        <dbReference type="EMBL" id="GAK52842.1"/>
    </source>
</evidence>
<reference evidence="2" key="1">
    <citation type="journal article" date="2015" name="PeerJ">
        <title>First genomic representation of candidate bacterial phylum KSB3 points to enhanced environmental sensing as a trigger of wastewater bulking.</title>
        <authorList>
            <person name="Sekiguchi Y."/>
            <person name="Ohashi A."/>
            <person name="Parks D.H."/>
            <person name="Yamauchi T."/>
            <person name="Tyson G.W."/>
            <person name="Hugenholtz P."/>
        </authorList>
    </citation>
    <scope>NUCLEOTIDE SEQUENCE [LARGE SCALE GENOMIC DNA]</scope>
</reference>
<dbReference type="Proteomes" id="UP000030700">
    <property type="component" value="Unassembled WGS sequence"/>
</dbReference>
<evidence type="ECO:0000313" key="3">
    <source>
        <dbReference type="Proteomes" id="UP000030700"/>
    </source>
</evidence>
<feature type="compositionally biased region" description="Acidic residues" evidence="1">
    <location>
        <begin position="45"/>
        <end position="76"/>
    </location>
</feature>
<keyword evidence="3" id="KW-1185">Reference proteome</keyword>
<dbReference type="HOGENOM" id="CLU_2551407_0_0_0"/>
<feature type="region of interest" description="Disordered" evidence="1">
    <location>
        <begin position="42"/>
        <end position="89"/>
    </location>
</feature>
<organism evidence="2">
    <name type="scientific">Candidatus Moduliflexus flocculans</name>
    <dbReference type="NCBI Taxonomy" id="1499966"/>
    <lineage>
        <taxon>Bacteria</taxon>
        <taxon>Candidatus Moduliflexota</taxon>
        <taxon>Candidatus Moduliflexia</taxon>
        <taxon>Candidatus Moduliflexales</taxon>
        <taxon>Candidatus Moduliflexaceae</taxon>
    </lineage>
</organism>